<reference evidence="3" key="1">
    <citation type="submission" date="2024-07" db="EMBL/GenBank/DDBJ databases">
        <title>Two chromosome-level genome assemblies of Korean endemic species Abeliophyllum distichum and Forsythia ovata (Oleaceae).</title>
        <authorList>
            <person name="Jang H."/>
        </authorList>
    </citation>
    <scope>NUCLEOTIDE SEQUENCE [LARGE SCALE GENOMIC DNA]</scope>
</reference>
<feature type="region of interest" description="Disordered" evidence="1">
    <location>
        <begin position="27"/>
        <end position="61"/>
    </location>
</feature>
<sequence length="125" mass="14116">MAYVSKLDELALSAQCTPRQLINNVTNSLKTSKNQQGTVSRLPSKDAEEKHNTERSIGSKIPKNQLSWQNEACHEASAEVFTLPFQSDNQALAMTSQSFPIWLIANHLTIWYKHLNISITNFLNE</sequence>
<comment type="caution">
    <text evidence="2">The sequence shown here is derived from an EMBL/GenBank/DDBJ whole genome shotgun (WGS) entry which is preliminary data.</text>
</comment>
<gene>
    <name evidence="2" type="ORF">Fot_10904</name>
</gene>
<feature type="compositionally biased region" description="Basic and acidic residues" evidence="1">
    <location>
        <begin position="43"/>
        <end position="54"/>
    </location>
</feature>
<accession>A0ABD1WI61</accession>
<evidence type="ECO:0000313" key="3">
    <source>
        <dbReference type="Proteomes" id="UP001604277"/>
    </source>
</evidence>
<evidence type="ECO:0000256" key="1">
    <source>
        <dbReference type="SAM" id="MobiDB-lite"/>
    </source>
</evidence>
<dbReference type="AlphaFoldDB" id="A0ABD1WI61"/>
<protein>
    <submittedName>
        <fullName evidence="2">Uncharacterized protein</fullName>
    </submittedName>
</protein>
<feature type="compositionally biased region" description="Polar residues" evidence="1">
    <location>
        <begin position="27"/>
        <end position="41"/>
    </location>
</feature>
<organism evidence="2 3">
    <name type="scientific">Forsythia ovata</name>
    <dbReference type="NCBI Taxonomy" id="205694"/>
    <lineage>
        <taxon>Eukaryota</taxon>
        <taxon>Viridiplantae</taxon>
        <taxon>Streptophyta</taxon>
        <taxon>Embryophyta</taxon>
        <taxon>Tracheophyta</taxon>
        <taxon>Spermatophyta</taxon>
        <taxon>Magnoliopsida</taxon>
        <taxon>eudicotyledons</taxon>
        <taxon>Gunneridae</taxon>
        <taxon>Pentapetalae</taxon>
        <taxon>asterids</taxon>
        <taxon>lamiids</taxon>
        <taxon>Lamiales</taxon>
        <taxon>Oleaceae</taxon>
        <taxon>Forsythieae</taxon>
        <taxon>Forsythia</taxon>
    </lineage>
</organism>
<proteinExistence type="predicted"/>
<evidence type="ECO:0000313" key="2">
    <source>
        <dbReference type="EMBL" id="KAL2549374.1"/>
    </source>
</evidence>
<dbReference type="EMBL" id="JBFOLJ010000003">
    <property type="protein sequence ID" value="KAL2549374.1"/>
    <property type="molecule type" value="Genomic_DNA"/>
</dbReference>
<dbReference type="Proteomes" id="UP001604277">
    <property type="component" value="Unassembled WGS sequence"/>
</dbReference>
<keyword evidence="3" id="KW-1185">Reference proteome</keyword>
<name>A0ABD1WI61_9LAMI</name>